<dbReference type="RefSeq" id="WP_206109889.1">
    <property type="nucleotide sequence ID" value="NZ_JABAGR010000010.1"/>
</dbReference>
<feature type="transmembrane region" description="Helical" evidence="1">
    <location>
        <begin position="523"/>
        <end position="545"/>
    </location>
</feature>
<reference evidence="2 3" key="1">
    <citation type="submission" date="2020-04" db="EMBL/GenBank/DDBJ databases">
        <authorList>
            <person name="Hitch T.C.A."/>
            <person name="Wylensek D."/>
            <person name="Clavel T."/>
        </authorList>
    </citation>
    <scope>NUCLEOTIDE SEQUENCE [LARGE SCALE GENOMIC DNA]</scope>
    <source>
        <strain evidence="2 3">105184</strain>
    </source>
</reference>
<feature type="transmembrane region" description="Helical" evidence="1">
    <location>
        <begin position="20"/>
        <end position="45"/>
    </location>
</feature>
<comment type="caution">
    <text evidence="2">The sequence shown here is derived from an EMBL/GenBank/DDBJ whole genome shotgun (WGS) entry which is preliminary data.</text>
</comment>
<feature type="transmembrane region" description="Helical" evidence="1">
    <location>
        <begin position="105"/>
        <end position="125"/>
    </location>
</feature>
<feature type="transmembrane region" description="Helical" evidence="1">
    <location>
        <begin position="243"/>
        <end position="260"/>
    </location>
</feature>
<dbReference type="AlphaFoldDB" id="A0A7X9TBW9"/>
<protein>
    <submittedName>
        <fullName evidence="2">Uncharacterized protein</fullName>
    </submittedName>
</protein>
<dbReference type="EMBL" id="JABAGR010000010">
    <property type="protein sequence ID" value="NMF26627.1"/>
    <property type="molecule type" value="Genomic_DNA"/>
</dbReference>
<feature type="transmembrane region" description="Helical" evidence="1">
    <location>
        <begin position="490"/>
        <end position="511"/>
    </location>
</feature>
<proteinExistence type="predicted"/>
<sequence length="590" mass="64899">MSAEKRATTTTPPIRAKGRLFRVSLAGDVLPMVLAVALTIVRIVLAYQTPVTVLLGAGTEADDRLFANAALYLAAGKWLGPYGRYTLAKNPGYPMIIALCGTTHIRYQLFFIGAQAIACLAFAIALRPRIRSRWVRVVVYLILLYTPLLFTTTYFRRIYRDGMVIPFAILSLSAYIGWYLRRKGPVRVQLPWSAAAALGLVPLSRIKENFTWVLPFVLVCSLVMAVGWLKAARREHQGARGPIVRVALLVLPLVLVWSASEAVSRVNYERYGFNGTNERFTGSFARVCSDLSGIDTGEKDEGLWVSRKALESAMGASPTLATIRESVEGSWDEWDESFDGHEVYGDLAYWALRQGYYDARKNATARTASAFWSKVDAELRKAERTGNIAAKGGLRISQVAPPVGTTDLLPWARRTLDTSATLLRLDVLQEHLIEPGWKPVSPPGMFASGEVKMRVLLGGNTLVNGEVDDTSKKAAAVSAVDYHLGRVGIAAMRIMNLLLLPAIAALVAMAVRGRVKQPVESLLIALGLALTALAYEAATVWYVSYQLSVFSFDSYLLEVGKYSPEFYVVISMLECLIFAELAGLEHKHAR</sequence>
<evidence type="ECO:0000313" key="2">
    <source>
        <dbReference type="EMBL" id="NMF26627.1"/>
    </source>
</evidence>
<feature type="transmembrane region" description="Helical" evidence="1">
    <location>
        <begin position="137"/>
        <end position="156"/>
    </location>
</feature>
<keyword evidence="1" id="KW-0472">Membrane</keyword>
<organism evidence="2 3">
    <name type="scientific">Parafannyhessea umbonata</name>
    <dbReference type="NCBI Taxonomy" id="604330"/>
    <lineage>
        <taxon>Bacteria</taxon>
        <taxon>Bacillati</taxon>
        <taxon>Actinomycetota</taxon>
        <taxon>Coriobacteriia</taxon>
        <taxon>Coriobacteriales</taxon>
        <taxon>Atopobiaceae</taxon>
        <taxon>Parafannyhessea</taxon>
    </lineage>
</organism>
<name>A0A7X9TBW9_9ACTN</name>
<gene>
    <name evidence="2" type="ORF">HF885_09355</name>
</gene>
<feature type="transmembrane region" description="Helical" evidence="1">
    <location>
        <begin position="565"/>
        <end position="584"/>
    </location>
</feature>
<dbReference type="Proteomes" id="UP000565613">
    <property type="component" value="Unassembled WGS sequence"/>
</dbReference>
<accession>A0A7X9TBW9</accession>
<feature type="transmembrane region" description="Helical" evidence="1">
    <location>
        <begin position="162"/>
        <end position="181"/>
    </location>
</feature>
<keyword evidence="1" id="KW-1133">Transmembrane helix</keyword>
<evidence type="ECO:0000313" key="3">
    <source>
        <dbReference type="Proteomes" id="UP000565613"/>
    </source>
</evidence>
<evidence type="ECO:0000256" key="1">
    <source>
        <dbReference type="SAM" id="Phobius"/>
    </source>
</evidence>
<keyword evidence="1" id="KW-0812">Transmembrane</keyword>
<feature type="transmembrane region" description="Helical" evidence="1">
    <location>
        <begin position="212"/>
        <end position="231"/>
    </location>
</feature>